<reference evidence="1 2" key="1">
    <citation type="submission" date="2016-10" db="EMBL/GenBank/DDBJ databases">
        <authorList>
            <person name="de Groot N.N."/>
        </authorList>
    </citation>
    <scope>NUCLEOTIDE SEQUENCE [LARGE SCALE GENOMIC DNA]</scope>
    <source>
        <strain evidence="1 2">CGMCC 1.5012</strain>
    </source>
</reference>
<sequence>MSYNTKNYTEQGGEKTVIGGMLEIKEGASVTGLPSAPNQAASTATNVAGLKDDLNALLLKLKDTGLMKPDTWNVSAANVNTALSEDMTANQGKVESITIEDNVITVTVPVDELIAYESLSPAQGTHKWVAILITTGLPAITAVKYNGSQLTSADADEAAAVGGQAGDIVMWLKCDEIVNQPKSFTLWSSGYPEATFTVVIAEPETEE</sequence>
<protein>
    <submittedName>
        <fullName evidence="1">Uncharacterized protein</fullName>
    </submittedName>
</protein>
<gene>
    <name evidence="1" type="ORF">SAMN05192585_11120</name>
</gene>
<dbReference type="Proteomes" id="UP000199182">
    <property type="component" value="Unassembled WGS sequence"/>
</dbReference>
<organism evidence="1 2">
    <name type="scientific">Acetanaerobacterium elongatum</name>
    <dbReference type="NCBI Taxonomy" id="258515"/>
    <lineage>
        <taxon>Bacteria</taxon>
        <taxon>Bacillati</taxon>
        <taxon>Bacillota</taxon>
        <taxon>Clostridia</taxon>
        <taxon>Eubacteriales</taxon>
        <taxon>Oscillospiraceae</taxon>
        <taxon>Acetanaerobacterium</taxon>
    </lineage>
</organism>
<dbReference type="Gene3D" id="6.10.140.1630">
    <property type="match status" value="1"/>
</dbReference>
<dbReference type="EMBL" id="FNID01000011">
    <property type="protein sequence ID" value="SDN09165.1"/>
    <property type="molecule type" value="Genomic_DNA"/>
</dbReference>
<dbReference type="STRING" id="258515.SAMN05192585_11120"/>
<evidence type="ECO:0000313" key="1">
    <source>
        <dbReference type="EMBL" id="SDN09165.1"/>
    </source>
</evidence>
<dbReference type="AlphaFoldDB" id="A0A1G9YKZ4"/>
<accession>A0A1G9YKZ4</accession>
<proteinExistence type="predicted"/>
<dbReference type="RefSeq" id="WP_423230281.1">
    <property type="nucleotide sequence ID" value="NZ_FNID01000011.1"/>
</dbReference>
<name>A0A1G9YKZ4_9FIRM</name>
<evidence type="ECO:0000313" key="2">
    <source>
        <dbReference type="Proteomes" id="UP000199182"/>
    </source>
</evidence>
<keyword evidence="2" id="KW-1185">Reference proteome</keyword>